<evidence type="ECO:0000259" key="9">
    <source>
        <dbReference type="Pfam" id="PF04042"/>
    </source>
</evidence>
<dbReference type="Pfam" id="PF04042">
    <property type="entry name" value="DNA_pol_E_B"/>
    <property type="match status" value="1"/>
</dbReference>
<feature type="region of interest" description="Disordered" evidence="8">
    <location>
        <begin position="606"/>
        <end position="658"/>
    </location>
</feature>
<dbReference type="InterPro" id="IPR016266">
    <property type="entry name" value="POLE2"/>
</dbReference>
<dbReference type="GO" id="GO:0006261">
    <property type="term" value="P:DNA-templated DNA replication"/>
    <property type="evidence" value="ECO:0007669"/>
    <property type="project" value="InterPro"/>
</dbReference>
<protein>
    <recommendedName>
        <fullName evidence="3">DNA polymerase epsilon subunit B</fullName>
    </recommendedName>
    <alternativeName>
        <fullName evidence="7">DNA polymerase II subunit 2</fullName>
    </alternativeName>
</protein>
<evidence type="ECO:0000256" key="7">
    <source>
        <dbReference type="ARBA" id="ARBA00032930"/>
    </source>
</evidence>
<sequence>MDKTQTPKIPLPIRGGADMIPSSSPAFGTPARPVRTGNRPSTLQGKSSVLPVLIPPALLRPLAFRTFTRKHDLTISSNTLQTLATFVGKNCGSRWRDDGLAERLLDEVAKLWRKNGGGVIVEEGNGASIKAILHMVGGNMSNGKVVPGKLADQEDGRGGGHAGLASADETANSHAGEEDDENVSTDPRRYMKVVDAYDQPRLTYNPDKKHFETSINKPSFFPDPSHQITFYRDRFNLIYQRLLRNESFQTSSLLNSNRQTYKITPIANLLGRGGSQHMCLGLLSVSPAGEMSLTDLTGTIMLDLSETVPIPRGNGAWFCPGMMVLVEGIYEEEEVVKGSVLGGNSGIGGAIGGKLLGITIAGPPSEKREVTLGMNSVDSKGDIGTSGGFGWVDFLGVGSERAQGARMRKFEHKSLRQVRGADGQRNGRRNIVILGEVHLDNSRTLEALRSVFSIYSELPFEELPLAFLMIGNFIGKVGFGQSSVGNSIEYKECFDSLASVLSDFPALLSHTTFIFVPGDNDPWASTFTAGASSAIPRKAVPELFTSRVKRAFASANSDSGDSASKSTPGEAIWTSNPSRISLFGPVHEIVVYRDDISGRLRRGSIHFTNTGDNDSEEPQVQGDATEENDDNMIIDDDNDKDSNEAGKNNSAIKQPSPSYLAAQKISKTILDQGTLSPFPITTKPVLWDYASSIQLYPLPTALVLADSEVAAFSISYEGCNVLNPGRFMPEDHKREPVMWLEYDILRKRGRVKQKRV</sequence>
<evidence type="ECO:0000256" key="2">
    <source>
        <dbReference type="ARBA" id="ARBA00009560"/>
    </source>
</evidence>
<dbReference type="GO" id="GO:0042276">
    <property type="term" value="P:error-prone translesion synthesis"/>
    <property type="evidence" value="ECO:0007669"/>
    <property type="project" value="TreeGrafter"/>
</dbReference>
<name>A0A093VMS0_TALMA</name>
<dbReference type="InterPro" id="IPR007185">
    <property type="entry name" value="DNA_pol_a/d/e_bsu"/>
</dbReference>
<dbReference type="AlphaFoldDB" id="A0A093VMS0"/>
<organism evidence="10">
    <name type="scientific">Talaromyces marneffei PM1</name>
    <dbReference type="NCBI Taxonomy" id="1077442"/>
    <lineage>
        <taxon>Eukaryota</taxon>
        <taxon>Fungi</taxon>
        <taxon>Dikarya</taxon>
        <taxon>Ascomycota</taxon>
        <taxon>Pezizomycotina</taxon>
        <taxon>Eurotiomycetes</taxon>
        <taxon>Eurotiomycetidae</taxon>
        <taxon>Eurotiales</taxon>
        <taxon>Trichocomaceae</taxon>
        <taxon>Talaromyces</taxon>
        <taxon>Talaromyces sect. Talaromyces</taxon>
    </lineage>
</organism>
<evidence type="ECO:0000256" key="8">
    <source>
        <dbReference type="SAM" id="MobiDB-lite"/>
    </source>
</evidence>
<evidence type="ECO:0000313" key="10">
    <source>
        <dbReference type="EMBL" id="KFX53480.1"/>
    </source>
</evidence>
<dbReference type="EMBL" id="JPOX01000001">
    <property type="protein sequence ID" value="KFX53480.1"/>
    <property type="molecule type" value="Genomic_DNA"/>
</dbReference>
<comment type="similarity">
    <text evidence="2">Belongs to the DNA polymerase epsilon subunit B family.</text>
</comment>
<comment type="caution">
    <text evidence="10">The sequence shown here is derived from an EMBL/GenBank/DDBJ whole genome shotgun (WGS) entry which is preliminary data.</text>
</comment>
<reference evidence="10" key="1">
    <citation type="journal article" date="2014" name="PLoS Genet.">
        <title>Signature Gene Expression Reveals Novel Clues to the Molecular Mechanisms of Dimorphic Transition in Penicillium marneffei.</title>
        <authorList>
            <person name="Yang E."/>
            <person name="Wang G."/>
            <person name="Cai J."/>
            <person name="Woo P.C."/>
            <person name="Lau S.K."/>
            <person name="Yuen K.-Y."/>
            <person name="Chow W.-N."/>
            <person name="Lin X."/>
        </authorList>
    </citation>
    <scope>NUCLEOTIDE SEQUENCE [LARGE SCALE GENOMIC DNA]</scope>
    <source>
        <strain evidence="10">PM1</strain>
    </source>
</reference>
<feature type="domain" description="DNA polymerase alpha/delta/epsilon subunit B" evidence="9">
    <location>
        <begin position="431"/>
        <end position="710"/>
    </location>
</feature>
<comment type="subcellular location">
    <subcellularLocation>
        <location evidence="1">Nucleus</location>
    </subcellularLocation>
</comment>
<evidence type="ECO:0000256" key="5">
    <source>
        <dbReference type="ARBA" id="ARBA00023125"/>
    </source>
</evidence>
<evidence type="ECO:0000256" key="6">
    <source>
        <dbReference type="ARBA" id="ARBA00023242"/>
    </source>
</evidence>
<keyword evidence="5" id="KW-0238">DNA-binding</keyword>
<evidence type="ECO:0000256" key="3">
    <source>
        <dbReference type="ARBA" id="ARBA00016011"/>
    </source>
</evidence>
<keyword evidence="4" id="KW-0235">DNA replication</keyword>
<keyword evidence="6" id="KW-0539">Nucleus</keyword>
<dbReference type="PANTHER" id="PTHR12708:SF0">
    <property type="entry name" value="DNA POLYMERASE EPSILON SUBUNIT 2"/>
    <property type="match status" value="1"/>
</dbReference>
<feature type="region of interest" description="Disordered" evidence="8">
    <location>
        <begin position="1"/>
        <end position="46"/>
    </location>
</feature>
<evidence type="ECO:0000256" key="4">
    <source>
        <dbReference type="ARBA" id="ARBA00022705"/>
    </source>
</evidence>
<feature type="region of interest" description="Disordered" evidence="8">
    <location>
        <begin position="147"/>
        <end position="188"/>
    </location>
</feature>
<accession>A0A093VMS0</accession>
<feature type="compositionally biased region" description="Polar residues" evidence="8">
    <location>
        <begin position="645"/>
        <end position="657"/>
    </location>
</feature>
<proteinExistence type="inferred from homology"/>
<evidence type="ECO:0000256" key="1">
    <source>
        <dbReference type="ARBA" id="ARBA00004123"/>
    </source>
</evidence>
<dbReference type="GO" id="GO:0008622">
    <property type="term" value="C:epsilon DNA polymerase complex"/>
    <property type="evidence" value="ECO:0007669"/>
    <property type="project" value="InterPro"/>
</dbReference>
<gene>
    <name evidence="10" type="ORF">GQ26_0012790</name>
</gene>
<dbReference type="eggNOG" id="KOG3818">
    <property type="taxonomic scope" value="Eukaryota"/>
</dbReference>
<dbReference type="PANTHER" id="PTHR12708">
    <property type="entry name" value="DNA POLYMERASE EPSILON SUBUNIT B"/>
    <property type="match status" value="1"/>
</dbReference>
<feature type="compositionally biased region" description="Acidic residues" evidence="8">
    <location>
        <begin position="624"/>
        <end position="639"/>
    </location>
</feature>
<dbReference type="GO" id="GO:0003677">
    <property type="term" value="F:DNA binding"/>
    <property type="evidence" value="ECO:0007669"/>
    <property type="project" value="UniProtKB-KW"/>
</dbReference>
<dbReference type="HOGENOM" id="CLU_010628_1_0_1"/>